<gene>
    <name evidence="2" type="ordered locus">PFL_1424</name>
</gene>
<reference evidence="2 3" key="1">
    <citation type="journal article" date="2005" name="Nat. Biotechnol.">
        <title>Complete genome sequence of the plant commensal Pseudomonas fluorescens Pf-5.</title>
        <authorList>
            <person name="Paulsen I.T."/>
            <person name="Press C.M."/>
            <person name="Ravel J."/>
            <person name="Kobayashi D.Y."/>
            <person name="Myers G.S."/>
            <person name="Mavrodi D.V."/>
            <person name="DeBoy R.T."/>
            <person name="Seshadri R."/>
            <person name="Ren Q."/>
            <person name="Madupu R."/>
            <person name="Dodson R.J."/>
            <person name="Durkin A.S."/>
            <person name="Brinkac L.M."/>
            <person name="Daugherty S.C."/>
            <person name="Sullivan S.A."/>
            <person name="Rosovitz M.J."/>
            <person name="Gwinn M.L."/>
            <person name="Zhou L."/>
            <person name="Schneider D.J."/>
            <person name="Cartinhour S.W."/>
            <person name="Nelson W.C."/>
            <person name="Weidman J."/>
            <person name="Watkins K."/>
            <person name="Tran K."/>
            <person name="Khouri H."/>
            <person name="Pierson E.A."/>
            <person name="Pierson L.S.III."/>
            <person name="Thomashow L.S."/>
            <person name="Loper J.E."/>
        </authorList>
    </citation>
    <scope>NUCLEOTIDE SEQUENCE [LARGE SCALE GENOMIC DNA]</scope>
    <source>
        <strain evidence="3">ATCC BAA-477 / NRRL B-23932 / Pf-5</strain>
    </source>
</reference>
<dbReference type="HOGENOM" id="CLU_1065024_0_0_6"/>
<name>Q4KGT0_PSEF5</name>
<dbReference type="Proteomes" id="UP000008540">
    <property type="component" value="Chromosome"/>
</dbReference>
<evidence type="ECO:0000313" key="2">
    <source>
        <dbReference type="EMBL" id="AAY90709.1"/>
    </source>
</evidence>
<evidence type="ECO:0000256" key="1">
    <source>
        <dbReference type="SAM" id="MobiDB-lite"/>
    </source>
</evidence>
<evidence type="ECO:0008006" key="4">
    <source>
        <dbReference type="Google" id="ProtNLM"/>
    </source>
</evidence>
<dbReference type="Pfam" id="PF08811">
    <property type="entry name" value="DUF1800"/>
    <property type="match status" value="1"/>
</dbReference>
<protein>
    <recommendedName>
        <fullName evidence="4">DUF1800 domain-containing protein</fullName>
    </recommendedName>
</protein>
<dbReference type="AlphaFoldDB" id="Q4KGT0"/>
<sequence length="261" mass="29289">MLPREPGQASRPALNLATDGENPHRPRPLTSDQPPMPRLSPLPRCLYLSTALAVLLPILAHAAQPQAPSAADIAWLRRDGFDLDAAQLQRLRTLGRNELLRAQLDDRLHDPLPPAIDTLLRSYPALNDSPRSLLEEFRQRQEQIKAMPEGEARNQAQKDLRQYAAQLAEQTQSSVLLQAVYGPNQLKEQLVLFWLNHFSVFQGKGRVRLLTADYLENTLRPTPWASSRTCCWPPCKARPCSNTWTTAVTQGARSTRTTPVN</sequence>
<proteinExistence type="predicted"/>
<evidence type="ECO:0000313" key="3">
    <source>
        <dbReference type="Proteomes" id="UP000008540"/>
    </source>
</evidence>
<dbReference type="KEGG" id="pfl:PFL_1424"/>
<dbReference type="eggNOG" id="COG5267">
    <property type="taxonomic scope" value="Bacteria"/>
</dbReference>
<organism evidence="2 3">
    <name type="scientific">Pseudomonas fluorescens (strain ATCC BAA-477 / NRRL B-23932 / Pf-5)</name>
    <dbReference type="NCBI Taxonomy" id="220664"/>
    <lineage>
        <taxon>Bacteria</taxon>
        <taxon>Pseudomonadati</taxon>
        <taxon>Pseudomonadota</taxon>
        <taxon>Gammaproteobacteria</taxon>
        <taxon>Pseudomonadales</taxon>
        <taxon>Pseudomonadaceae</taxon>
        <taxon>Pseudomonas</taxon>
    </lineage>
</organism>
<dbReference type="EMBL" id="CP000076">
    <property type="protein sequence ID" value="AAY90709.1"/>
    <property type="molecule type" value="Genomic_DNA"/>
</dbReference>
<dbReference type="InterPro" id="IPR014917">
    <property type="entry name" value="DUF1800"/>
</dbReference>
<feature type="region of interest" description="Disordered" evidence="1">
    <location>
        <begin position="1"/>
        <end position="37"/>
    </location>
</feature>
<dbReference type="STRING" id="220664.PFL_1424"/>
<accession>Q4KGT0</accession>